<gene>
    <name evidence="2" type="ORF">EVAR_17083_1</name>
</gene>
<evidence type="ECO:0000256" key="1">
    <source>
        <dbReference type="SAM" id="MobiDB-lite"/>
    </source>
</evidence>
<dbReference type="Proteomes" id="UP000299102">
    <property type="component" value="Unassembled WGS sequence"/>
</dbReference>
<name>A0A4C1V7N5_EUMVA</name>
<evidence type="ECO:0000313" key="2">
    <source>
        <dbReference type="EMBL" id="GBP33755.1"/>
    </source>
</evidence>
<dbReference type="AlphaFoldDB" id="A0A4C1V7N5"/>
<comment type="caution">
    <text evidence="2">The sequence shown here is derived from an EMBL/GenBank/DDBJ whole genome shotgun (WGS) entry which is preliminary data.</text>
</comment>
<reference evidence="2 3" key="1">
    <citation type="journal article" date="2019" name="Commun. Biol.">
        <title>The bagworm genome reveals a unique fibroin gene that provides high tensile strength.</title>
        <authorList>
            <person name="Kono N."/>
            <person name="Nakamura H."/>
            <person name="Ohtoshi R."/>
            <person name="Tomita M."/>
            <person name="Numata K."/>
            <person name="Arakawa K."/>
        </authorList>
    </citation>
    <scope>NUCLEOTIDE SEQUENCE [LARGE SCALE GENOMIC DNA]</scope>
</reference>
<accession>A0A4C1V7N5</accession>
<protein>
    <submittedName>
        <fullName evidence="2">Uncharacterized protein</fullName>
    </submittedName>
</protein>
<feature type="region of interest" description="Disordered" evidence="1">
    <location>
        <begin position="87"/>
        <end position="124"/>
    </location>
</feature>
<dbReference type="EMBL" id="BGZK01000278">
    <property type="protein sequence ID" value="GBP33755.1"/>
    <property type="molecule type" value="Genomic_DNA"/>
</dbReference>
<keyword evidence="3" id="KW-1185">Reference proteome</keyword>
<organism evidence="2 3">
    <name type="scientific">Eumeta variegata</name>
    <name type="common">Bagworm moth</name>
    <name type="synonym">Eumeta japonica</name>
    <dbReference type="NCBI Taxonomy" id="151549"/>
    <lineage>
        <taxon>Eukaryota</taxon>
        <taxon>Metazoa</taxon>
        <taxon>Ecdysozoa</taxon>
        <taxon>Arthropoda</taxon>
        <taxon>Hexapoda</taxon>
        <taxon>Insecta</taxon>
        <taxon>Pterygota</taxon>
        <taxon>Neoptera</taxon>
        <taxon>Endopterygota</taxon>
        <taxon>Lepidoptera</taxon>
        <taxon>Glossata</taxon>
        <taxon>Ditrysia</taxon>
        <taxon>Tineoidea</taxon>
        <taxon>Psychidae</taxon>
        <taxon>Oiketicinae</taxon>
        <taxon>Eumeta</taxon>
    </lineage>
</organism>
<proteinExistence type="predicted"/>
<sequence length="124" mass="14078">MVIINSTSDLQWQHYQEQKTLHIYPKFEQRAHVGALGLGDAASSTIASERQAYFVNALCALTRRRRVTHELQQSHKKVYDKLLSRQSVEARGASDTSASGKRRGRQYQRALHVRDSRGAEPPAF</sequence>
<evidence type="ECO:0000313" key="3">
    <source>
        <dbReference type="Proteomes" id="UP000299102"/>
    </source>
</evidence>